<evidence type="ECO:0000256" key="1">
    <source>
        <dbReference type="SAM" id="MobiDB-lite"/>
    </source>
</evidence>
<feature type="transmembrane region" description="Helical" evidence="2">
    <location>
        <begin position="96"/>
        <end position="117"/>
    </location>
</feature>
<organism evidence="3 4">
    <name type="scientific">Streptomyces fildesensis</name>
    <dbReference type="NCBI Taxonomy" id="375757"/>
    <lineage>
        <taxon>Bacteria</taxon>
        <taxon>Bacillati</taxon>
        <taxon>Actinomycetota</taxon>
        <taxon>Actinomycetes</taxon>
        <taxon>Kitasatosporales</taxon>
        <taxon>Streptomycetaceae</taxon>
        <taxon>Streptomyces</taxon>
    </lineage>
</organism>
<dbReference type="RefSeq" id="WP_399657716.1">
    <property type="nucleotide sequence ID" value="NZ_JBITYG010000017.1"/>
</dbReference>
<name>A0ABW8CIL4_9ACTN</name>
<evidence type="ECO:0000313" key="3">
    <source>
        <dbReference type="EMBL" id="MFI9106298.1"/>
    </source>
</evidence>
<feature type="compositionally biased region" description="Pro residues" evidence="1">
    <location>
        <begin position="59"/>
        <end position="84"/>
    </location>
</feature>
<dbReference type="Proteomes" id="UP001614394">
    <property type="component" value="Unassembled WGS sequence"/>
</dbReference>
<keyword evidence="2" id="KW-0472">Membrane</keyword>
<comment type="caution">
    <text evidence="3">The sequence shown here is derived from an EMBL/GenBank/DDBJ whole genome shotgun (WGS) entry which is preliminary data.</text>
</comment>
<proteinExistence type="predicted"/>
<keyword evidence="4" id="KW-1185">Reference proteome</keyword>
<sequence>MTDQSIAPQDEKPQDAEPRDGEPRDGEPQSTEPQDVGPEPQAVEPEPQPQPEPAAEGVPPVPPVPPLPEAPPSADPWAAPVPPVEPKKPRRVLRAVLRWTSAVLVFGALGGGVAYGITQPERTRIPGLETPDDGRWTYQPLALPKLPAGRPVALDGTLNPGGRHYADLRSLLLPAPEGATPDPAFPGTKGWLSTATYLKAFDKDDQVSQGQFLTQEGLRHIGARAWTMPDGTRAEIYLLQFASAPYAECYRLEVGSSHLAVAPSMRTDPDSALIERDAGPELYAFEGIGPSAGIQVRYAYISAGDTIGLVVLSHKGTVPVVPFRQTITLQAQLLG</sequence>
<reference evidence="3 4" key="1">
    <citation type="submission" date="2024-10" db="EMBL/GenBank/DDBJ databases">
        <title>The Natural Products Discovery Center: Release of the First 8490 Sequenced Strains for Exploring Actinobacteria Biosynthetic Diversity.</title>
        <authorList>
            <person name="Kalkreuter E."/>
            <person name="Kautsar S.A."/>
            <person name="Yang D."/>
            <person name="Bader C.D."/>
            <person name="Teijaro C.N."/>
            <person name="Fluegel L."/>
            <person name="Davis C.M."/>
            <person name="Simpson J.R."/>
            <person name="Lauterbach L."/>
            <person name="Steele A.D."/>
            <person name="Gui C."/>
            <person name="Meng S."/>
            <person name="Li G."/>
            <person name="Viehrig K."/>
            <person name="Ye F."/>
            <person name="Su P."/>
            <person name="Kiefer A.F."/>
            <person name="Nichols A."/>
            <person name="Cepeda A.J."/>
            <person name="Yan W."/>
            <person name="Fan B."/>
            <person name="Jiang Y."/>
            <person name="Adhikari A."/>
            <person name="Zheng C.-J."/>
            <person name="Schuster L."/>
            <person name="Cowan T.M."/>
            <person name="Smanski M.J."/>
            <person name="Chevrette M.G."/>
            <person name="De Carvalho L.P.S."/>
            <person name="Shen B."/>
        </authorList>
    </citation>
    <scope>NUCLEOTIDE SEQUENCE [LARGE SCALE GENOMIC DNA]</scope>
    <source>
        <strain evidence="3 4">NPDC053399</strain>
    </source>
</reference>
<accession>A0ABW8CIL4</accession>
<feature type="region of interest" description="Disordered" evidence="1">
    <location>
        <begin position="1"/>
        <end position="86"/>
    </location>
</feature>
<protein>
    <submittedName>
        <fullName evidence="3">Uncharacterized protein</fullName>
    </submittedName>
</protein>
<feature type="compositionally biased region" description="Basic and acidic residues" evidence="1">
    <location>
        <begin position="9"/>
        <end position="27"/>
    </location>
</feature>
<gene>
    <name evidence="3" type="ORF">ACIGXA_37920</name>
</gene>
<evidence type="ECO:0000313" key="4">
    <source>
        <dbReference type="Proteomes" id="UP001614394"/>
    </source>
</evidence>
<evidence type="ECO:0000256" key="2">
    <source>
        <dbReference type="SAM" id="Phobius"/>
    </source>
</evidence>
<keyword evidence="2" id="KW-1133">Transmembrane helix</keyword>
<keyword evidence="2" id="KW-0812">Transmembrane</keyword>
<dbReference type="EMBL" id="JBITYG010000017">
    <property type="protein sequence ID" value="MFI9106298.1"/>
    <property type="molecule type" value="Genomic_DNA"/>
</dbReference>